<evidence type="ECO:0000313" key="1">
    <source>
        <dbReference type="EMBL" id="CAL1677204.1"/>
    </source>
</evidence>
<evidence type="ECO:0000313" key="2">
    <source>
        <dbReference type="Proteomes" id="UP001497644"/>
    </source>
</evidence>
<dbReference type="Proteomes" id="UP001497644">
    <property type="component" value="Chromosome 12"/>
</dbReference>
<protein>
    <submittedName>
        <fullName evidence="1">Uncharacterized protein</fullName>
    </submittedName>
</protein>
<dbReference type="AlphaFoldDB" id="A0AAV2NCK2"/>
<sequence length="122" mass="14114">MEFDKAFAKEFLELSPKYDGVLLRNYLIMKGEKVSGNASKASLRKTENFTPTDRLCKNRGTDKSHESFYTSKCNPAMLTNWREVFRRKSPLKFPASCDAQPITFNSQSEKAEFENNLINRFD</sequence>
<organism evidence="1 2">
    <name type="scientific">Lasius platythorax</name>
    <dbReference type="NCBI Taxonomy" id="488582"/>
    <lineage>
        <taxon>Eukaryota</taxon>
        <taxon>Metazoa</taxon>
        <taxon>Ecdysozoa</taxon>
        <taxon>Arthropoda</taxon>
        <taxon>Hexapoda</taxon>
        <taxon>Insecta</taxon>
        <taxon>Pterygota</taxon>
        <taxon>Neoptera</taxon>
        <taxon>Endopterygota</taxon>
        <taxon>Hymenoptera</taxon>
        <taxon>Apocrita</taxon>
        <taxon>Aculeata</taxon>
        <taxon>Formicoidea</taxon>
        <taxon>Formicidae</taxon>
        <taxon>Formicinae</taxon>
        <taxon>Lasius</taxon>
        <taxon>Lasius</taxon>
    </lineage>
</organism>
<gene>
    <name evidence="1" type="ORF">LPLAT_LOCUS3257</name>
</gene>
<dbReference type="EMBL" id="OZ034835">
    <property type="protein sequence ID" value="CAL1677204.1"/>
    <property type="molecule type" value="Genomic_DNA"/>
</dbReference>
<accession>A0AAV2NCK2</accession>
<keyword evidence="2" id="KW-1185">Reference proteome</keyword>
<proteinExistence type="predicted"/>
<reference evidence="1" key="1">
    <citation type="submission" date="2024-04" db="EMBL/GenBank/DDBJ databases">
        <authorList>
            <consortium name="Molecular Ecology Group"/>
        </authorList>
    </citation>
    <scope>NUCLEOTIDE SEQUENCE</scope>
</reference>
<name>A0AAV2NCK2_9HYME</name>